<dbReference type="GO" id="GO:0008236">
    <property type="term" value="F:serine-type peptidase activity"/>
    <property type="evidence" value="ECO:0007669"/>
    <property type="project" value="InterPro"/>
</dbReference>
<proteinExistence type="predicted"/>
<dbReference type="EMBL" id="JAAKZG010000031">
    <property type="protein sequence ID" value="NGN45256.1"/>
    <property type="molecule type" value="Genomic_DNA"/>
</dbReference>
<sequence length="60" mass="6259">MQRLIAANWLVEEGVADKSNMTVMGGSYAGYSAALAMTGDPRTSLDARAASITPNSPQTI</sequence>
<organism evidence="2 3">
    <name type="scientific">Mesorhizobium zhangyense</name>
    <dbReference type="NCBI Taxonomy" id="1776730"/>
    <lineage>
        <taxon>Bacteria</taxon>
        <taxon>Pseudomonadati</taxon>
        <taxon>Pseudomonadota</taxon>
        <taxon>Alphaproteobacteria</taxon>
        <taxon>Hyphomicrobiales</taxon>
        <taxon>Phyllobacteriaceae</taxon>
        <taxon>Mesorhizobium</taxon>
    </lineage>
</organism>
<dbReference type="Pfam" id="PF00326">
    <property type="entry name" value="Peptidase_S9"/>
    <property type="match status" value="1"/>
</dbReference>
<dbReference type="Proteomes" id="UP000481252">
    <property type="component" value="Unassembled WGS sequence"/>
</dbReference>
<dbReference type="InterPro" id="IPR001375">
    <property type="entry name" value="Peptidase_S9_cat"/>
</dbReference>
<evidence type="ECO:0000259" key="1">
    <source>
        <dbReference type="Pfam" id="PF00326"/>
    </source>
</evidence>
<feature type="domain" description="Peptidase S9 prolyl oligopeptidase catalytic" evidence="1">
    <location>
        <begin position="6"/>
        <end position="41"/>
    </location>
</feature>
<reference evidence="2 3" key="1">
    <citation type="submission" date="2020-02" db="EMBL/GenBank/DDBJ databases">
        <title>Genome sequence of the type strain CGMCC 1.15528 of Mesorhizobium zhangyense.</title>
        <authorList>
            <person name="Gao J."/>
            <person name="Sun J."/>
        </authorList>
    </citation>
    <scope>NUCLEOTIDE SEQUENCE [LARGE SCALE GENOMIC DNA]</scope>
    <source>
        <strain evidence="2 3">CGMCC 1.15528</strain>
    </source>
</reference>
<dbReference type="AlphaFoldDB" id="A0A7C9RC65"/>
<dbReference type="RefSeq" id="WP_165121626.1">
    <property type="nucleotide sequence ID" value="NZ_JAAKZG010000031.1"/>
</dbReference>
<dbReference type="Gene3D" id="3.40.50.1820">
    <property type="entry name" value="alpha/beta hydrolase"/>
    <property type="match status" value="1"/>
</dbReference>
<accession>A0A7C9RC65</accession>
<dbReference type="InterPro" id="IPR029058">
    <property type="entry name" value="AB_hydrolase_fold"/>
</dbReference>
<evidence type="ECO:0000313" key="3">
    <source>
        <dbReference type="Proteomes" id="UP000481252"/>
    </source>
</evidence>
<protein>
    <submittedName>
        <fullName evidence="2">Prolyl oligopeptidase family serine peptidase</fullName>
    </submittedName>
</protein>
<dbReference type="SUPFAM" id="SSF53474">
    <property type="entry name" value="alpha/beta-Hydrolases"/>
    <property type="match status" value="1"/>
</dbReference>
<name>A0A7C9RC65_9HYPH</name>
<keyword evidence="3" id="KW-1185">Reference proteome</keyword>
<gene>
    <name evidence="2" type="ORF">G6N74_29845</name>
</gene>
<comment type="caution">
    <text evidence="2">The sequence shown here is derived from an EMBL/GenBank/DDBJ whole genome shotgun (WGS) entry which is preliminary data.</text>
</comment>
<dbReference type="GO" id="GO:0006508">
    <property type="term" value="P:proteolysis"/>
    <property type="evidence" value="ECO:0007669"/>
    <property type="project" value="InterPro"/>
</dbReference>
<evidence type="ECO:0000313" key="2">
    <source>
        <dbReference type="EMBL" id="NGN45256.1"/>
    </source>
</evidence>